<protein>
    <submittedName>
        <fullName evidence="2">S-adenosyl-L-methionine-dependent methyltransferase</fullName>
    </submittedName>
</protein>
<reference evidence="2" key="2">
    <citation type="submission" date="2023-02" db="EMBL/GenBank/DDBJ databases">
        <authorList>
            <consortium name="DOE Joint Genome Institute"/>
            <person name="Mondo S.J."/>
            <person name="Chang Y."/>
            <person name="Wang Y."/>
            <person name="Ahrendt S."/>
            <person name="Andreopoulos W."/>
            <person name="Barry K."/>
            <person name="Beard J."/>
            <person name="Benny G.L."/>
            <person name="Blankenship S."/>
            <person name="Bonito G."/>
            <person name="Cuomo C."/>
            <person name="Desiro A."/>
            <person name="Gervers K.A."/>
            <person name="Hundley H."/>
            <person name="Kuo A."/>
            <person name="LaButti K."/>
            <person name="Lang B.F."/>
            <person name="Lipzen A."/>
            <person name="O'Donnell K."/>
            <person name="Pangilinan J."/>
            <person name="Reynolds N."/>
            <person name="Sandor L."/>
            <person name="Smith M.W."/>
            <person name="Tsang A."/>
            <person name="Grigoriev I.V."/>
            <person name="Stajich J.E."/>
            <person name="Spatafora J.W."/>
        </authorList>
    </citation>
    <scope>NUCLEOTIDE SEQUENCE</scope>
    <source>
        <strain evidence="2">RSA 2281</strain>
    </source>
</reference>
<dbReference type="Pfam" id="PF13649">
    <property type="entry name" value="Methyltransf_25"/>
    <property type="match status" value="1"/>
</dbReference>
<evidence type="ECO:0000313" key="2">
    <source>
        <dbReference type="EMBL" id="KAI9274493.1"/>
    </source>
</evidence>
<dbReference type="SUPFAM" id="SSF53335">
    <property type="entry name" value="S-adenosyl-L-methionine-dependent methyltransferases"/>
    <property type="match status" value="1"/>
</dbReference>
<dbReference type="EMBL" id="JAIXMP010000004">
    <property type="protein sequence ID" value="KAI9274493.1"/>
    <property type="molecule type" value="Genomic_DNA"/>
</dbReference>
<dbReference type="PANTHER" id="PTHR43591:SF110">
    <property type="entry name" value="RHODANESE DOMAIN-CONTAINING PROTEIN"/>
    <property type="match status" value="1"/>
</dbReference>
<keyword evidence="2" id="KW-0808">Transferase</keyword>
<organism evidence="2 3">
    <name type="scientific">Phascolomyces articulosus</name>
    <dbReference type="NCBI Taxonomy" id="60185"/>
    <lineage>
        <taxon>Eukaryota</taxon>
        <taxon>Fungi</taxon>
        <taxon>Fungi incertae sedis</taxon>
        <taxon>Mucoromycota</taxon>
        <taxon>Mucoromycotina</taxon>
        <taxon>Mucoromycetes</taxon>
        <taxon>Mucorales</taxon>
        <taxon>Lichtheimiaceae</taxon>
        <taxon>Phascolomyces</taxon>
    </lineage>
</organism>
<dbReference type="PANTHER" id="PTHR43591">
    <property type="entry name" value="METHYLTRANSFERASE"/>
    <property type="match status" value="1"/>
</dbReference>
<dbReference type="CDD" id="cd02440">
    <property type="entry name" value="AdoMet_MTases"/>
    <property type="match status" value="1"/>
</dbReference>
<keyword evidence="3" id="KW-1185">Reference proteome</keyword>
<sequence>MITQAPKMTTTSSFTNFLKSKWRSSPKDGRQSRINAITDVERDWVRHSALKLALDGDFKAPIDQILKSGGSEVLDIGCGAGFWTTDMANKYPISHFTGIDIDKNIFPTGNVSRNVVFQRVDLLELPLPYENDTFDFIFIRCMMDVIPDEQWDAVLQELVRIMKKGAYIECLETYPALVDAGPAMTTIMQLANAPDQAMSAAIQNPLPNRMAAISQLMGMQIKHIHTPVGRYGGAVGMLLLEHWDRIIESNKQKWIQSKLISEKQLAAATNDLHEEVDSYQTYMSWYSVVAQKKGYKGPLIIIEDFDSLIMNNDNDTNDNNSDG</sequence>
<keyword evidence="2" id="KW-0489">Methyltransferase</keyword>
<proteinExistence type="predicted"/>
<accession>A0AAD5PJV0</accession>
<feature type="domain" description="Methyltransferase" evidence="1">
    <location>
        <begin position="73"/>
        <end position="165"/>
    </location>
</feature>
<reference evidence="2" key="1">
    <citation type="journal article" date="2022" name="IScience">
        <title>Evolution of zygomycete secretomes and the origins of terrestrial fungal ecologies.</title>
        <authorList>
            <person name="Chang Y."/>
            <person name="Wang Y."/>
            <person name="Mondo S."/>
            <person name="Ahrendt S."/>
            <person name="Andreopoulos W."/>
            <person name="Barry K."/>
            <person name="Beard J."/>
            <person name="Benny G.L."/>
            <person name="Blankenship S."/>
            <person name="Bonito G."/>
            <person name="Cuomo C."/>
            <person name="Desiro A."/>
            <person name="Gervers K.A."/>
            <person name="Hundley H."/>
            <person name="Kuo A."/>
            <person name="LaButti K."/>
            <person name="Lang B.F."/>
            <person name="Lipzen A."/>
            <person name="O'Donnell K."/>
            <person name="Pangilinan J."/>
            <person name="Reynolds N."/>
            <person name="Sandor L."/>
            <person name="Smith M.E."/>
            <person name="Tsang A."/>
            <person name="Grigoriev I.V."/>
            <person name="Stajich J.E."/>
            <person name="Spatafora J.W."/>
        </authorList>
    </citation>
    <scope>NUCLEOTIDE SEQUENCE</scope>
    <source>
        <strain evidence="2">RSA 2281</strain>
    </source>
</reference>
<name>A0AAD5PJV0_9FUNG</name>
<comment type="caution">
    <text evidence="2">The sequence shown here is derived from an EMBL/GenBank/DDBJ whole genome shotgun (WGS) entry which is preliminary data.</text>
</comment>
<dbReference type="GO" id="GO:0032259">
    <property type="term" value="P:methylation"/>
    <property type="evidence" value="ECO:0007669"/>
    <property type="project" value="UniProtKB-KW"/>
</dbReference>
<evidence type="ECO:0000259" key="1">
    <source>
        <dbReference type="Pfam" id="PF13649"/>
    </source>
</evidence>
<dbReference type="InterPro" id="IPR029063">
    <property type="entry name" value="SAM-dependent_MTases_sf"/>
</dbReference>
<dbReference type="Proteomes" id="UP001209540">
    <property type="component" value="Unassembled WGS sequence"/>
</dbReference>
<dbReference type="AlphaFoldDB" id="A0AAD5PJV0"/>
<dbReference type="Gene3D" id="3.40.50.150">
    <property type="entry name" value="Vaccinia Virus protein VP39"/>
    <property type="match status" value="1"/>
</dbReference>
<dbReference type="InterPro" id="IPR041698">
    <property type="entry name" value="Methyltransf_25"/>
</dbReference>
<evidence type="ECO:0000313" key="3">
    <source>
        <dbReference type="Proteomes" id="UP001209540"/>
    </source>
</evidence>
<gene>
    <name evidence="2" type="ORF">BDA99DRAFT_497678</name>
</gene>
<dbReference type="GO" id="GO:0008168">
    <property type="term" value="F:methyltransferase activity"/>
    <property type="evidence" value="ECO:0007669"/>
    <property type="project" value="UniProtKB-KW"/>
</dbReference>